<dbReference type="RefSeq" id="WP_335735312.1">
    <property type="nucleotide sequence ID" value="NZ_JALAAR010000004.1"/>
</dbReference>
<organism evidence="1 2">
    <name type="scientific">Rheinheimera muenzenbergensis</name>
    <dbReference type="NCBI Taxonomy" id="1193628"/>
    <lineage>
        <taxon>Bacteria</taxon>
        <taxon>Pseudomonadati</taxon>
        <taxon>Pseudomonadota</taxon>
        <taxon>Gammaproteobacteria</taxon>
        <taxon>Chromatiales</taxon>
        <taxon>Chromatiaceae</taxon>
        <taxon>Rheinheimera</taxon>
    </lineage>
</organism>
<evidence type="ECO:0000313" key="1">
    <source>
        <dbReference type="EMBL" id="MEH8016898.1"/>
    </source>
</evidence>
<dbReference type="InterPro" id="IPR010710">
    <property type="entry name" value="DUF1289"/>
</dbReference>
<reference evidence="1 2" key="1">
    <citation type="journal article" date="2023" name="Ecotoxicol. Environ. Saf.">
        <title>Mercury remediation potential of mercury-resistant strain Rheinheimera metallidurans sp. nov. isolated from a municipal waste dumping site.</title>
        <authorList>
            <person name="Yadav V."/>
            <person name="Manjhi A."/>
            <person name="Vadakedath N."/>
        </authorList>
    </citation>
    <scope>NUCLEOTIDE SEQUENCE [LARGE SCALE GENOMIC DNA]</scope>
    <source>
        <strain evidence="1 2">E-49</strain>
    </source>
</reference>
<gene>
    <name evidence="1" type="ORF">MN202_06630</name>
</gene>
<sequence length="68" mass="7621">MADSPCVRNCCLDQQDICLGCGRSVEEIIEWHSADLLRRTQILQLAQARLAQRNSADSVKHRAVNPSE</sequence>
<evidence type="ECO:0000313" key="2">
    <source>
        <dbReference type="Proteomes" id="UP001375382"/>
    </source>
</evidence>
<accession>A0ABU8C5L2</accession>
<dbReference type="Proteomes" id="UP001375382">
    <property type="component" value="Unassembled WGS sequence"/>
</dbReference>
<dbReference type="PANTHER" id="PTHR35175:SF2">
    <property type="entry name" value="DUF1289 DOMAIN-CONTAINING PROTEIN"/>
    <property type="match status" value="1"/>
</dbReference>
<keyword evidence="2" id="KW-1185">Reference proteome</keyword>
<comment type="caution">
    <text evidence="1">The sequence shown here is derived from an EMBL/GenBank/DDBJ whole genome shotgun (WGS) entry which is preliminary data.</text>
</comment>
<dbReference type="PANTHER" id="PTHR35175">
    <property type="entry name" value="DUF1289 DOMAIN-CONTAINING PROTEIN"/>
    <property type="match status" value="1"/>
</dbReference>
<dbReference type="Pfam" id="PF06945">
    <property type="entry name" value="DUF1289"/>
    <property type="match status" value="1"/>
</dbReference>
<protein>
    <submittedName>
        <fullName evidence="1">DUF1289 domain-containing protein</fullName>
    </submittedName>
</protein>
<dbReference type="EMBL" id="JALAAR010000004">
    <property type="protein sequence ID" value="MEH8016898.1"/>
    <property type="molecule type" value="Genomic_DNA"/>
</dbReference>
<name>A0ABU8C5L2_9GAMM</name>
<proteinExistence type="predicted"/>